<dbReference type="Gene3D" id="3.90.76.10">
    <property type="entry name" value="Dipeptide-binding Protein, Domain 1"/>
    <property type="match status" value="1"/>
</dbReference>
<name>A0A133S7C7_9FIRM</name>
<dbReference type="CDD" id="cd00995">
    <property type="entry name" value="PBP2_NikA_DppA_OppA_like"/>
    <property type="match status" value="1"/>
</dbReference>
<feature type="transmembrane region" description="Helical" evidence="4">
    <location>
        <begin position="9"/>
        <end position="26"/>
    </location>
</feature>
<dbReference type="GO" id="GO:0042597">
    <property type="term" value="C:periplasmic space"/>
    <property type="evidence" value="ECO:0007669"/>
    <property type="project" value="UniProtKB-ARBA"/>
</dbReference>
<dbReference type="AlphaFoldDB" id="A0A133S7C7"/>
<evidence type="ECO:0000256" key="3">
    <source>
        <dbReference type="ARBA" id="ARBA00022729"/>
    </source>
</evidence>
<dbReference type="PANTHER" id="PTHR30290:SF9">
    <property type="entry name" value="OLIGOPEPTIDE-BINDING PROTEIN APPA"/>
    <property type="match status" value="1"/>
</dbReference>
<dbReference type="RefSeq" id="WP_060807044.1">
    <property type="nucleotide sequence ID" value="NZ_CACRUN010000004.1"/>
</dbReference>
<comment type="caution">
    <text evidence="6">The sequence shown here is derived from an EMBL/GenBank/DDBJ whole genome shotgun (WGS) entry which is preliminary data.</text>
</comment>
<proteinExistence type="inferred from homology"/>
<evidence type="ECO:0000256" key="1">
    <source>
        <dbReference type="ARBA" id="ARBA00005695"/>
    </source>
</evidence>
<feature type="domain" description="Solute-binding protein family 5" evidence="5">
    <location>
        <begin position="74"/>
        <end position="435"/>
    </location>
</feature>
<dbReference type="STRING" id="39777.B7L28_08030"/>
<dbReference type="PANTHER" id="PTHR30290">
    <property type="entry name" value="PERIPLASMIC BINDING COMPONENT OF ABC TRANSPORTER"/>
    <property type="match status" value="1"/>
</dbReference>
<evidence type="ECO:0000313" key="7">
    <source>
        <dbReference type="Proteomes" id="UP000070226"/>
    </source>
</evidence>
<dbReference type="Gene3D" id="3.10.105.10">
    <property type="entry name" value="Dipeptide-binding Protein, Domain 3"/>
    <property type="match status" value="1"/>
</dbReference>
<reference evidence="6 7" key="1">
    <citation type="submission" date="2016-01" db="EMBL/GenBank/DDBJ databases">
        <authorList>
            <person name="Oliw E.H."/>
        </authorList>
    </citation>
    <scope>NUCLEOTIDE SEQUENCE [LARGE SCALE GENOMIC DNA]</scope>
    <source>
        <strain evidence="6 7">CMW7756B</strain>
    </source>
</reference>
<comment type="similarity">
    <text evidence="1">Belongs to the bacterial solute-binding protein 5 family.</text>
</comment>
<dbReference type="GO" id="GO:1904680">
    <property type="term" value="F:peptide transmembrane transporter activity"/>
    <property type="evidence" value="ECO:0007669"/>
    <property type="project" value="TreeGrafter"/>
</dbReference>
<dbReference type="InterPro" id="IPR030678">
    <property type="entry name" value="Peptide/Ni-bd"/>
</dbReference>
<keyword evidence="4" id="KW-0812">Transmembrane</keyword>
<organism evidence="6">
    <name type="scientific">Veillonella atypica</name>
    <dbReference type="NCBI Taxonomy" id="39777"/>
    <lineage>
        <taxon>Bacteria</taxon>
        <taxon>Bacillati</taxon>
        <taxon>Bacillota</taxon>
        <taxon>Negativicutes</taxon>
        <taxon>Veillonellales</taxon>
        <taxon>Veillonellaceae</taxon>
        <taxon>Veillonella</taxon>
    </lineage>
</organism>
<keyword evidence="4" id="KW-1133">Transmembrane helix</keyword>
<keyword evidence="3" id="KW-0732">Signal</keyword>
<evidence type="ECO:0000259" key="5">
    <source>
        <dbReference type="Pfam" id="PF00496"/>
    </source>
</evidence>
<keyword evidence="2" id="KW-0813">Transport</keyword>
<dbReference type="PATRIC" id="fig|39777.7.peg.59"/>
<dbReference type="Gene3D" id="3.40.190.10">
    <property type="entry name" value="Periplasmic binding protein-like II"/>
    <property type="match status" value="1"/>
</dbReference>
<dbReference type="EMBL" id="LRQT01000002">
    <property type="protein sequence ID" value="KXA65577.1"/>
    <property type="molecule type" value="Genomic_DNA"/>
</dbReference>
<protein>
    <submittedName>
        <fullName evidence="6">ABC transporter, substrate-binding protein, family 5</fullName>
    </submittedName>
</protein>
<dbReference type="SUPFAM" id="SSF53850">
    <property type="entry name" value="Periplasmic binding protein-like II"/>
    <property type="match status" value="1"/>
</dbReference>
<dbReference type="InterPro" id="IPR000914">
    <property type="entry name" value="SBP_5_dom"/>
</dbReference>
<gene>
    <name evidence="6" type="ORF">HMPREF3233_00059</name>
</gene>
<dbReference type="GO" id="GO:0015833">
    <property type="term" value="P:peptide transport"/>
    <property type="evidence" value="ECO:0007669"/>
    <property type="project" value="TreeGrafter"/>
</dbReference>
<keyword evidence="4" id="KW-0472">Membrane</keyword>
<dbReference type="PIRSF" id="PIRSF002741">
    <property type="entry name" value="MppA"/>
    <property type="match status" value="1"/>
</dbReference>
<sequence length="518" mass="58719">MYLLKYCKWIWIILALWVVGGLLLFYNPKTQYNNEIVLAAPRDIAPGPKDPYYISSIGMVWEPLIGVDANGQIAGVLASGWKGQNDNKDWVISLRQNVTFHDGSPFNADAVLKNVERWQNMKTKPSPFYTFNYKALYPGLTQIEKIDDYTVVFHLDKPDPVFPERLINFSSAMFNPNSYDMTTGDFINTDIGTGPFKIVDRQTNQYVVLQRNDQYYGEKAKSQFIRIRTIPSAETRYAALKAEEIYGVVDIGAMTPALSLELLGDSRFAMSKNRNTLNQVLTVNESRWPFSDSRMVKALSLAVDRDILLQQYFSGQAQPNINILNSLNPFSIDLPITYDMEKAKELSAEVLQGKRVQAKLLIPQYGLNRYSYKEVAQYLQYLYKELGIDISIVILDGSAFSKLSSQGNYDLSLGTMGLANYAPETIFNTYLADKGRMNTLYKVGYHDDEASMLLKKLDGLSTIEERIPVYDRLQVIGIEHPPTIILGSDLNALIYNQAKIKGYNALTYGVSLQTIEWR</sequence>
<evidence type="ECO:0000313" key="6">
    <source>
        <dbReference type="EMBL" id="KXA65577.1"/>
    </source>
</evidence>
<dbReference type="GO" id="GO:0043190">
    <property type="term" value="C:ATP-binding cassette (ABC) transporter complex"/>
    <property type="evidence" value="ECO:0007669"/>
    <property type="project" value="InterPro"/>
</dbReference>
<dbReference type="InterPro" id="IPR039424">
    <property type="entry name" value="SBP_5"/>
</dbReference>
<accession>A0A133S7C7</accession>
<dbReference type="Pfam" id="PF00496">
    <property type="entry name" value="SBP_bac_5"/>
    <property type="match status" value="1"/>
</dbReference>
<evidence type="ECO:0000256" key="4">
    <source>
        <dbReference type="SAM" id="Phobius"/>
    </source>
</evidence>
<evidence type="ECO:0000256" key="2">
    <source>
        <dbReference type="ARBA" id="ARBA00022448"/>
    </source>
</evidence>
<dbReference type="Proteomes" id="UP000070226">
    <property type="component" value="Unassembled WGS sequence"/>
</dbReference>